<gene>
    <name evidence="2" type="ORF">KI387_025947</name>
</gene>
<feature type="compositionally biased region" description="Basic and acidic residues" evidence="1">
    <location>
        <begin position="82"/>
        <end position="101"/>
    </location>
</feature>
<organism evidence="2 3">
    <name type="scientific">Taxus chinensis</name>
    <name type="common">Chinese yew</name>
    <name type="synonym">Taxus wallichiana var. chinensis</name>
    <dbReference type="NCBI Taxonomy" id="29808"/>
    <lineage>
        <taxon>Eukaryota</taxon>
        <taxon>Viridiplantae</taxon>
        <taxon>Streptophyta</taxon>
        <taxon>Embryophyta</taxon>
        <taxon>Tracheophyta</taxon>
        <taxon>Spermatophyta</taxon>
        <taxon>Pinopsida</taxon>
        <taxon>Pinidae</taxon>
        <taxon>Conifers II</taxon>
        <taxon>Cupressales</taxon>
        <taxon>Taxaceae</taxon>
        <taxon>Taxus</taxon>
    </lineage>
</organism>
<protein>
    <submittedName>
        <fullName evidence="2">Uncharacterized protein</fullName>
    </submittedName>
</protein>
<feature type="non-terminal residue" evidence="2">
    <location>
        <position position="143"/>
    </location>
</feature>
<feature type="compositionally biased region" description="Polar residues" evidence="1">
    <location>
        <begin position="60"/>
        <end position="79"/>
    </location>
</feature>
<proteinExistence type="predicted"/>
<evidence type="ECO:0000256" key="1">
    <source>
        <dbReference type="SAM" id="MobiDB-lite"/>
    </source>
</evidence>
<reference evidence="2 3" key="1">
    <citation type="journal article" date="2021" name="Nat. Plants">
        <title>The Taxus genome provides insights into paclitaxel biosynthesis.</title>
        <authorList>
            <person name="Xiong X."/>
            <person name="Gou J."/>
            <person name="Liao Q."/>
            <person name="Li Y."/>
            <person name="Zhou Q."/>
            <person name="Bi G."/>
            <person name="Li C."/>
            <person name="Du R."/>
            <person name="Wang X."/>
            <person name="Sun T."/>
            <person name="Guo L."/>
            <person name="Liang H."/>
            <person name="Lu P."/>
            <person name="Wu Y."/>
            <person name="Zhang Z."/>
            <person name="Ro D.K."/>
            <person name="Shang Y."/>
            <person name="Huang S."/>
            <person name="Yan J."/>
        </authorList>
    </citation>
    <scope>NUCLEOTIDE SEQUENCE [LARGE SCALE GENOMIC DNA]</scope>
    <source>
        <strain evidence="2">Ta-2019</strain>
    </source>
</reference>
<feature type="region of interest" description="Disordered" evidence="1">
    <location>
        <begin position="28"/>
        <end position="143"/>
    </location>
</feature>
<sequence length="143" mass="15823">KERDDLAEILAPVLVRTKVWFDRMVREFRRHSGESSSKDASTPRREASIPRSGTPVKTPPASSIQGPAASTPSSSTQVYQKKLKEVKKEPIESDPQRKQEELPMGPENIIILSESEESEVPTLASAPEDPADKDKEIQSTEPS</sequence>
<evidence type="ECO:0000313" key="3">
    <source>
        <dbReference type="Proteomes" id="UP000824469"/>
    </source>
</evidence>
<dbReference type="Proteomes" id="UP000824469">
    <property type="component" value="Unassembled WGS sequence"/>
</dbReference>
<evidence type="ECO:0000313" key="2">
    <source>
        <dbReference type="EMBL" id="KAH9310912.1"/>
    </source>
</evidence>
<dbReference type="AlphaFoldDB" id="A0AA38L854"/>
<feature type="compositionally biased region" description="Basic and acidic residues" evidence="1">
    <location>
        <begin position="130"/>
        <end position="143"/>
    </location>
</feature>
<feature type="compositionally biased region" description="Basic and acidic residues" evidence="1">
    <location>
        <begin position="28"/>
        <end position="48"/>
    </location>
</feature>
<dbReference type="EMBL" id="JAHRHJ020000006">
    <property type="protein sequence ID" value="KAH9310912.1"/>
    <property type="molecule type" value="Genomic_DNA"/>
</dbReference>
<comment type="caution">
    <text evidence="2">The sequence shown here is derived from an EMBL/GenBank/DDBJ whole genome shotgun (WGS) entry which is preliminary data.</text>
</comment>
<feature type="non-terminal residue" evidence="2">
    <location>
        <position position="1"/>
    </location>
</feature>
<keyword evidence="3" id="KW-1185">Reference proteome</keyword>
<accession>A0AA38L854</accession>
<name>A0AA38L854_TAXCH</name>